<sequence length="83" mass="8943">MPALNVEFSEEELDELRELAREQGVTLKALVRASTADQIARHRALKEGAEIFARTFHDPALADAIKAAGLDDGPATRTTGRAA</sequence>
<dbReference type="AlphaFoldDB" id="A0A7H1BKS2"/>
<protein>
    <recommendedName>
        <fullName evidence="3">Ribbon-helix-helix protein CopG domain-containing protein</fullName>
    </recommendedName>
</protein>
<geneLocation type="plasmid" evidence="1 2">
    <name>unnamed1</name>
</geneLocation>
<organism evidence="1 2">
    <name type="scientific">Streptomyces xanthii</name>
    <dbReference type="NCBI Taxonomy" id="2768069"/>
    <lineage>
        <taxon>Bacteria</taxon>
        <taxon>Bacillati</taxon>
        <taxon>Actinomycetota</taxon>
        <taxon>Actinomycetes</taxon>
        <taxon>Kitasatosporales</taxon>
        <taxon>Streptomycetaceae</taxon>
        <taxon>Streptomyces</taxon>
    </lineage>
</organism>
<proteinExistence type="predicted"/>
<accession>A0A7H1BKS2</accession>
<dbReference type="Proteomes" id="UP000516428">
    <property type="component" value="Plasmid unnamed1"/>
</dbReference>
<gene>
    <name evidence="1" type="ORF">IAG42_36905</name>
</gene>
<keyword evidence="1" id="KW-0614">Plasmid</keyword>
<evidence type="ECO:0000313" key="1">
    <source>
        <dbReference type="EMBL" id="QNS09327.1"/>
    </source>
</evidence>
<dbReference type="KEGG" id="sxn:IAG42_36905"/>
<evidence type="ECO:0008006" key="3">
    <source>
        <dbReference type="Google" id="ProtNLM"/>
    </source>
</evidence>
<dbReference type="RefSeq" id="WP_188341982.1">
    <property type="nucleotide sequence ID" value="NZ_CP061282.1"/>
</dbReference>
<dbReference type="EMBL" id="CP061282">
    <property type="protein sequence ID" value="QNS09327.1"/>
    <property type="molecule type" value="Genomic_DNA"/>
</dbReference>
<keyword evidence="2" id="KW-1185">Reference proteome</keyword>
<name>A0A7H1BKS2_9ACTN</name>
<evidence type="ECO:0000313" key="2">
    <source>
        <dbReference type="Proteomes" id="UP000516428"/>
    </source>
</evidence>
<reference evidence="1 2" key="1">
    <citation type="submission" date="2020-09" db="EMBL/GenBank/DDBJ databases">
        <title>A novel species.</title>
        <authorList>
            <person name="Gao J."/>
        </authorList>
    </citation>
    <scope>NUCLEOTIDE SEQUENCE [LARGE SCALE GENOMIC DNA]</scope>
    <source>
        <strain evidence="1 2">CRXT-Y-14</strain>
        <plasmid evidence="1 2">unnamed1</plasmid>
    </source>
</reference>